<accession>A0A3A6U170</accession>
<reference evidence="1 2" key="1">
    <citation type="submission" date="2018-09" db="EMBL/GenBank/DDBJ databases">
        <title>Phylogeny of the Shewanellaceae, and recommendation for two new genera, Pseudoshewanella and Parashewanella.</title>
        <authorList>
            <person name="Wang G."/>
        </authorList>
    </citation>
    <scope>NUCLEOTIDE SEQUENCE [LARGE SCALE GENOMIC DNA]</scope>
    <source>
        <strain evidence="1 2">KCTC 22492</strain>
    </source>
</reference>
<sequence length="103" mass="11573">MNTISLLSYSQIRSSNMLTAPKAIPSTLQDSKQIIQVQPSDEKMPAIADNRSAMISIERWEKSTIQFDSQSPENKKAISAYLITQHTVERETIRNSIGIDTYA</sequence>
<organism evidence="1 2">
    <name type="scientific">Parashewanella spongiae</name>
    <dbReference type="NCBI Taxonomy" id="342950"/>
    <lineage>
        <taxon>Bacteria</taxon>
        <taxon>Pseudomonadati</taxon>
        <taxon>Pseudomonadota</taxon>
        <taxon>Gammaproteobacteria</taxon>
        <taxon>Alteromonadales</taxon>
        <taxon>Shewanellaceae</taxon>
        <taxon>Parashewanella</taxon>
    </lineage>
</organism>
<name>A0A3A6U170_9GAMM</name>
<dbReference type="RefSeq" id="WP_121851908.1">
    <property type="nucleotide sequence ID" value="NZ_CP037952.1"/>
</dbReference>
<proteinExistence type="predicted"/>
<protein>
    <submittedName>
        <fullName evidence="1">Uncharacterized protein</fullName>
    </submittedName>
</protein>
<evidence type="ECO:0000313" key="2">
    <source>
        <dbReference type="Proteomes" id="UP000273022"/>
    </source>
</evidence>
<evidence type="ECO:0000313" key="1">
    <source>
        <dbReference type="EMBL" id="RJY19190.1"/>
    </source>
</evidence>
<dbReference type="AlphaFoldDB" id="A0A3A6U170"/>
<dbReference type="Proteomes" id="UP000273022">
    <property type="component" value="Unassembled WGS sequence"/>
</dbReference>
<comment type="caution">
    <text evidence="1">The sequence shown here is derived from an EMBL/GenBank/DDBJ whole genome shotgun (WGS) entry which is preliminary data.</text>
</comment>
<keyword evidence="2" id="KW-1185">Reference proteome</keyword>
<dbReference type="EMBL" id="QYYH01000006">
    <property type="protein sequence ID" value="RJY19190.1"/>
    <property type="molecule type" value="Genomic_DNA"/>
</dbReference>
<gene>
    <name evidence="1" type="ORF">D5R81_01580</name>
</gene>